<feature type="transmembrane region" description="Helical" evidence="6">
    <location>
        <begin position="12"/>
        <end position="36"/>
    </location>
</feature>
<evidence type="ECO:0000256" key="3">
    <source>
        <dbReference type="ARBA" id="ARBA00022692"/>
    </source>
</evidence>
<protein>
    <submittedName>
        <fullName evidence="7">ABC transporter</fullName>
    </submittedName>
</protein>
<keyword evidence="2" id="KW-1003">Cell membrane</keyword>
<dbReference type="PANTHER" id="PTHR30294">
    <property type="entry name" value="MEMBRANE COMPONENT OF ABC TRANSPORTER YHHJ-RELATED"/>
    <property type="match status" value="1"/>
</dbReference>
<sequence>MKRTILVARKEILSYFISPMGYIYLVIFLSVTSWLFMRGFFLMNQADMRDFFTLLPWIFLLFIPAITMKLFAEERKSGTLEIALTMPVNEWEFVLGKFLASFLFFTFSIFLTLIIPVSISILGNLDWGQVIGSYIGTLFLGAAYISIGMFASSLTKNQVVAFILGAIITFFFFIIGERLVTISLPQGVASVFQFLGLGYHFKSIARGVLDTRDLIYYLSFIAFFIFLTYYVIKEKRP</sequence>
<comment type="subcellular location">
    <subcellularLocation>
        <location evidence="1">Cell membrane</location>
        <topology evidence="1">Multi-pass membrane protein</topology>
    </subcellularLocation>
</comment>
<evidence type="ECO:0000313" key="7">
    <source>
        <dbReference type="EMBL" id="HHF52985.1"/>
    </source>
</evidence>
<evidence type="ECO:0000256" key="1">
    <source>
        <dbReference type="ARBA" id="ARBA00004651"/>
    </source>
</evidence>
<organism evidence="7">
    <name type="scientific">candidate division WOR-3 bacterium</name>
    <dbReference type="NCBI Taxonomy" id="2052148"/>
    <lineage>
        <taxon>Bacteria</taxon>
        <taxon>Bacteria division WOR-3</taxon>
    </lineage>
</organism>
<comment type="caution">
    <text evidence="7">The sequence shown here is derived from an EMBL/GenBank/DDBJ whole genome shotgun (WGS) entry which is preliminary data.</text>
</comment>
<evidence type="ECO:0000256" key="2">
    <source>
        <dbReference type="ARBA" id="ARBA00022475"/>
    </source>
</evidence>
<reference evidence="7" key="1">
    <citation type="journal article" date="2020" name="mSystems">
        <title>Genome- and Community-Level Interaction Insights into Carbon Utilization and Element Cycling Functions of Hydrothermarchaeota in Hydrothermal Sediment.</title>
        <authorList>
            <person name="Zhou Z."/>
            <person name="Liu Y."/>
            <person name="Xu W."/>
            <person name="Pan J."/>
            <person name="Luo Z.H."/>
            <person name="Li M."/>
        </authorList>
    </citation>
    <scope>NUCLEOTIDE SEQUENCE [LARGE SCALE GENOMIC DNA]</scope>
    <source>
        <strain evidence="7">HyVt-96</strain>
    </source>
</reference>
<keyword evidence="4 6" id="KW-1133">Transmembrane helix</keyword>
<evidence type="ECO:0000256" key="4">
    <source>
        <dbReference type="ARBA" id="ARBA00022989"/>
    </source>
</evidence>
<keyword evidence="3 6" id="KW-0812">Transmembrane</keyword>
<accession>A0A7V5HNM1</accession>
<feature type="transmembrane region" description="Helical" evidence="6">
    <location>
        <begin position="93"/>
        <end position="115"/>
    </location>
</feature>
<dbReference type="AlphaFoldDB" id="A0A7V5HNM1"/>
<feature type="transmembrane region" description="Helical" evidence="6">
    <location>
        <begin position="182"/>
        <end position="202"/>
    </location>
</feature>
<name>A0A7V5HNM1_UNCW3</name>
<feature type="transmembrane region" description="Helical" evidence="6">
    <location>
        <begin position="214"/>
        <end position="232"/>
    </location>
</feature>
<dbReference type="Proteomes" id="UP000886050">
    <property type="component" value="Unassembled WGS sequence"/>
</dbReference>
<feature type="transmembrane region" description="Helical" evidence="6">
    <location>
        <begin position="127"/>
        <end position="147"/>
    </location>
</feature>
<evidence type="ECO:0000256" key="6">
    <source>
        <dbReference type="SAM" id="Phobius"/>
    </source>
</evidence>
<dbReference type="GO" id="GO:0005886">
    <property type="term" value="C:plasma membrane"/>
    <property type="evidence" value="ECO:0007669"/>
    <property type="project" value="UniProtKB-SubCell"/>
</dbReference>
<keyword evidence="5 6" id="KW-0472">Membrane</keyword>
<dbReference type="PANTHER" id="PTHR30294:SF29">
    <property type="entry name" value="MULTIDRUG ABC TRANSPORTER PERMEASE YBHS-RELATED"/>
    <property type="match status" value="1"/>
</dbReference>
<dbReference type="Pfam" id="PF12679">
    <property type="entry name" value="ABC2_membrane_2"/>
    <property type="match status" value="1"/>
</dbReference>
<dbReference type="InterPro" id="IPR051449">
    <property type="entry name" value="ABC-2_transporter_component"/>
</dbReference>
<gene>
    <name evidence="7" type="ORF">ENL43_01305</name>
</gene>
<feature type="transmembrane region" description="Helical" evidence="6">
    <location>
        <begin position="159"/>
        <end position="176"/>
    </location>
</feature>
<dbReference type="GO" id="GO:0140359">
    <property type="term" value="F:ABC-type transporter activity"/>
    <property type="evidence" value="ECO:0007669"/>
    <property type="project" value="InterPro"/>
</dbReference>
<dbReference type="EMBL" id="DRTX01000075">
    <property type="protein sequence ID" value="HHF52985.1"/>
    <property type="molecule type" value="Genomic_DNA"/>
</dbReference>
<evidence type="ECO:0000256" key="5">
    <source>
        <dbReference type="ARBA" id="ARBA00023136"/>
    </source>
</evidence>
<proteinExistence type="predicted"/>
<feature type="transmembrane region" description="Helical" evidence="6">
    <location>
        <begin position="51"/>
        <end position="72"/>
    </location>
</feature>